<name>A0A090DVP7_MESPL</name>
<protein>
    <submittedName>
        <fullName evidence="1">Uncharacterized protein</fullName>
    </submittedName>
</protein>
<keyword evidence="2" id="KW-1185">Reference proteome</keyword>
<evidence type="ECO:0000313" key="2">
    <source>
        <dbReference type="Proteomes" id="UP000045285"/>
    </source>
</evidence>
<proteinExistence type="predicted"/>
<sequence length="76" mass="8629">MFSSEWKDALWDRFYTVAPRRQRQSVEQYKIVMSGWRPLIKGLFSVMGWSRGAVMSPACCCGAWPLALMVSADPLA</sequence>
<evidence type="ECO:0000313" key="1">
    <source>
        <dbReference type="EMBL" id="CDX21117.1"/>
    </source>
</evidence>
<accession>A0A090DVP7</accession>
<reference evidence="2" key="1">
    <citation type="submission" date="2014-08" db="EMBL/GenBank/DDBJ databases">
        <authorList>
            <person name="Moulin L."/>
        </authorList>
    </citation>
    <scope>NUCLEOTIDE SEQUENCE [LARGE SCALE GENOMIC DNA]</scope>
</reference>
<dbReference type="EMBL" id="CCMZ01000028">
    <property type="protein sequence ID" value="CDX21117.1"/>
    <property type="molecule type" value="Genomic_DNA"/>
</dbReference>
<dbReference type="AlphaFoldDB" id="A0A090DVP7"/>
<dbReference type="Proteomes" id="UP000045285">
    <property type="component" value="Unassembled WGS sequence"/>
</dbReference>
<gene>
    <name evidence="1" type="ORF">MPL3356_340188</name>
</gene>
<organism evidence="1 2">
    <name type="scientific">Mesorhizobium plurifarium</name>
    <dbReference type="NCBI Taxonomy" id="69974"/>
    <lineage>
        <taxon>Bacteria</taxon>
        <taxon>Pseudomonadati</taxon>
        <taxon>Pseudomonadota</taxon>
        <taxon>Alphaproteobacteria</taxon>
        <taxon>Hyphomicrobiales</taxon>
        <taxon>Phyllobacteriaceae</taxon>
        <taxon>Mesorhizobium</taxon>
    </lineage>
</organism>